<accession>A0A3Q7XWT9</accession>
<dbReference type="SUPFAM" id="SSF109920">
    <property type="entry name" value="Hypothetical protein At3g22680"/>
    <property type="match status" value="1"/>
</dbReference>
<organism evidence="3 4">
    <name type="scientific">Cicer arietinum</name>
    <name type="common">Chickpea</name>
    <name type="synonym">Garbanzo</name>
    <dbReference type="NCBI Taxonomy" id="3827"/>
    <lineage>
        <taxon>Eukaryota</taxon>
        <taxon>Viridiplantae</taxon>
        <taxon>Streptophyta</taxon>
        <taxon>Embryophyta</taxon>
        <taxon>Tracheophyta</taxon>
        <taxon>Spermatophyta</taxon>
        <taxon>Magnoliopsida</taxon>
        <taxon>eudicotyledons</taxon>
        <taxon>Gunneridae</taxon>
        <taxon>Pentapetalae</taxon>
        <taxon>rosids</taxon>
        <taxon>fabids</taxon>
        <taxon>Fabales</taxon>
        <taxon>Fabaceae</taxon>
        <taxon>Papilionoideae</taxon>
        <taxon>50 kb inversion clade</taxon>
        <taxon>NPAAA clade</taxon>
        <taxon>Hologalegina</taxon>
        <taxon>IRL clade</taxon>
        <taxon>Cicereae</taxon>
        <taxon>Cicer</taxon>
    </lineage>
</organism>
<dbReference type="RefSeq" id="XP_027193088.1">
    <property type="nucleotide sequence ID" value="XM_027337287.1"/>
</dbReference>
<protein>
    <submittedName>
        <fullName evidence="4">Uncharacterized protein LOC101512373 isoform X1</fullName>
    </submittedName>
</protein>
<reference evidence="4" key="2">
    <citation type="submission" date="2025-08" db="UniProtKB">
        <authorList>
            <consortium name="RefSeq"/>
        </authorList>
    </citation>
    <scope>IDENTIFICATION</scope>
    <source>
        <tissue evidence="4">Etiolated seedlings</tissue>
    </source>
</reference>
<evidence type="ECO:0000256" key="2">
    <source>
        <dbReference type="SAM" id="SignalP"/>
    </source>
</evidence>
<feature type="region of interest" description="Disordered" evidence="1">
    <location>
        <begin position="106"/>
        <end position="131"/>
    </location>
</feature>
<dbReference type="AlphaFoldDB" id="A0A3Q7XWT9"/>
<dbReference type="PaxDb" id="3827-XP_004511455.1"/>
<feature type="signal peptide" evidence="2">
    <location>
        <begin position="1"/>
        <end position="23"/>
    </location>
</feature>
<dbReference type="PANTHER" id="PTHR36366">
    <property type="entry name" value="PROTEIN RDM1"/>
    <property type="match status" value="1"/>
</dbReference>
<keyword evidence="3" id="KW-1185">Reference proteome</keyword>
<dbReference type="InterPro" id="IPR036319">
    <property type="entry name" value="RDM1_sf"/>
</dbReference>
<dbReference type="Gene3D" id="1.20.120.690">
    <property type="entry name" value="RDM1 protein domain"/>
    <property type="match status" value="1"/>
</dbReference>
<evidence type="ECO:0000256" key="1">
    <source>
        <dbReference type="SAM" id="MobiDB-lite"/>
    </source>
</evidence>
<feature type="region of interest" description="Disordered" evidence="1">
    <location>
        <begin position="50"/>
        <end position="80"/>
    </location>
</feature>
<dbReference type="STRING" id="3827.A0A3Q7XWT9"/>
<dbReference type="GeneID" id="101512373"/>
<dbReference type="Pfam" id="PF09187">
    <property type="entry name" value="RdDM_RDM1"/>
    <property type="match status" value="1"/>
</dbReference>
<gene>
    <name evidence="4" type="primary">LOC101512373</name>
</gene>
<evidence type="ECO:0000313" key="3">
    <source>
        <dbReference type="Proteomes" id="UP000087171"/>
    </source>
</evidence>
<dbReference type="Proteomes" id="UP000087171">
    <property type="component" value="Chromosome Ca8"/>
</dbReference>
<dbReference type="GO" id="GO:0080188">
    <property type="term" value="P:gene silencing by siRNA-directed DNA methylation"/>
    <property type="evidence" value="ECO:0007669"/>
    <property type="project" value="InterPro"/>
</dbReference>
<dbReference type="OrthoDB" id="1906229at2759"/>
<name>A0A3Q7XWT9_CICAR</name>
<proteinExistence type="predicted"/>
<sequence length="328" mass="37301">MCSKYLFYCISFCSFLIIFLCTAMDEQKHWKNNLSVKARLKRKLILNKKRNRFSSSSESEKAPNHANNGIHSTTKKEVHGTALSNNSKDQVTSFVSHNISTATIGQPLQSGKHITGENHHVSTGEPEIHSTTHLKDLEGRGVCSAIAMKRSFPWDNRGGVLVSALNSSSPNLTSYGLLTNHLRSLSKIHIPLPRPSIDINSPDILTRRAAMYQDYMEQIPIPSRRASVIPFTSWIGLGKSIKKLYRQPLHYLTNVILKQWDQSRIGNEDEYRRLDDIIHPCKAEATIWLMEQIHRQTSSHFHIANLWKVDPMYNGFVDSIFPTIQHTS</sequence>
<feature type="chain" id="PRO_5018650188" evidence="2">
    <location>
        <begin position="24"/>
        <end position="328"/>
    </location>
</feature>
<dbReference type="KEGG" id="cam:101512373"/>
<feature type="compositionally biased region" description="Basic and acidic residues" evidence="1">
    <location>
        <begin position="114"/>
        <end position="131"/>
    </location>
</feature>
<keyword evidence="2" id="KW-0732">Signal</keyword>
<dbReference type="InterPro" id="IPR015270">
    <property type="entry name" value="RDM1_plant"/>
</dbReference>
<evidence type="ECO:0000313" key="4">
    <source>
        <dbReference type="RefSeq" id="XP_027193088.1"/>
    </source>
</evidence>
<dbReference type="GO" id="GO:0000419">
    <property type="term" value="C:RNA polymerase V complex"/>
    <property type="evidence" value="ECO:0007669"/>
    <property type="project" value="TreeGrafter"/>
</dbReference>
<reference evidence="3" key="1">
    <citation type="journal article" date="2013" name="Nat. Biotechnol.">
        <title>Draft genome sequence of chickpea (Cicer arietinum) provides a resource for trait improvement.</title>
        <authorList>
            <person name="Varshney R.K."/>
            <person name="Song C."/>
            <person name="Saxena R.K."/>
            <person name="Azam S."/>
            <person name="Yu S."/>
            <person name="Sharpe A.G."/>
            <person name="Cannon S."/>
            <person name="Baek J."/>
            <person name="Rosen B.D."/>
            <person name="Tar'an B."/>
            <person name="Millan T."/>
            <person name="Zhang X."/>
            <person name="Ramsay L.D."/>
            <person name="Iwata A."/>
            <person name="Wang Y."/>
            <person name="Nelson W."/>
            <person name="Farmer A.D."/>
            <person name="Gaur P.M."/>
            <person name="Soderlund C."/>
            <person name="Penmetsa R.V."/>
            <person name="Xu C."/>
            <person name="Bharti A.K."/>
            <person name="He W."/>
            <person name="Winter P."/>
            <person name="Zhao S."/>
            <person name="Hane J.K."/>
            <person name="Carrasquilla-Garcia N."/>
            <person name="Condie J.A."/>
            <person name="Upadhyaya H.D."/>
            <person name="Luo M.C."/>
            <person name="Thudi M."/>
            <person name="Gowda C.L."/>
            <person name="Singh N.P."/>
            <person name="Lichtenzveig J."/>
            <person name="Gali K.K."/>
            <person name="Rubio J."/>
            <person name="Nadarajan N."/>
            <person name="Dolezel J."/>
            <person name="Bansal K.C."/>
            <person name="Xu X."/>
            <person name="Edwards D."/>
            <person name="Zhang G."/>
            <person name="Kahl G."/>
            <person name="Gil J."/>
            <person name="Singh K.B."/>
            <person name="Datta S.K."/>
            <person name="Jackson S.A."/>
            <person name="Wang J."/>
            <person name="Cook D.R."/>
        </authorList>
    </citation>
    <scope>NUCLEOTIDE SEQUENCE [LARGE SCALE GENOMIC DNA]</scope>
    <source>
        <strain evidence="3">cv. CDC Frontier</strain>
    </source>
</reference>
<dbReference type="PANTHER" id="PTHR36366:SF1">
    <property type="entry name" value="PROTEIN RDM1"/>
    <property type="match status" value="1"/>
</dbReference>